<organism evidence="2 3">
    <name type="scientific">Gonium pectorale</name>
    <name type="common">Green alga</name>
    <dbReference type="NCBI Taxonomy" id="33097"/>
    <lineage>
        <taxon>Eukaryota</taxon>
        <taxon>Viridiplantae</taxon>
        <taxon>Chlorophyta</taxon>
        <taxon>core chlorophytes</taxon>
        <taxon>Chlorophyceae</taxon>
        <taxon>CS clade</taxon>
        <taxon>Chlamydomonadales</taxon>
        <taxon>Volvocaceae</taxon>
        <taxon>Gonium</taxon>
    </lineage>
</organism>
<comment type="caution">
    <text evidence="2">The sequence shown here is derived from an EMBL/GenBank/DDBJ whole genome shotgun (WGS) entry which is preliminary data.</text>
</comment>
<sequence>MTTVDREIARFGLPYIDVLKIDTEGYDPTVLSGAYLALLAHRINVITFEYNTVWNRVNATLQQCVRYMDDLGYVCFYDGPRLFKISGTCWDDRYEIKKWTNIVCVARGSVLELEFLAGTLVFGPRLGRPEPPPRRGWWLKMWQGLGRKKSSGAKPNA</sequence>
<reference evidence="3" key="1">
    <citation type="journal article" date="2016" name="Nat. Commun.">
        <title>The Gonium pectorale genome demonstrates co-option of cell cycle regulation during the evolution of multicellularity.</title>
        <authorList>
            <person name="Hanschen E.R."/>
            <person name="Marriage T.N."/>
            <person name="Ferris P.J."/>
            <person name="Hamaji T."/>
            <person name="Toyoda A."/>
            <person name="Fujiyama A."/>
            <person name="Neme R."/>
            <person name="Noguchi H."/>
            <person name="Minakuchi Y."/>
            <person name="Suzuki M."/>
            <person name="Kawai-Toyooka H."/>
            <person name="Smith D.R."/>
            <person name="Sparks H."/>
            <person name="Anderson J."/>
            <person name="Bakaric R."/>
            <person name="Luria V."/>
            <person name="Karger A."/>
            <person name="Kirschner M.W."/>
            <person name="Durand P.M."/>
            <person name="Michod R.E."/>
            <person name="Nozaki H."/>
            <person name="Olson B.J."/>
        </authorList>
    </citation>
    <scope>NUCLEOTIDE SEQUENCE [LARGE SCALE GENOMIC DNA]</scope>
    <source>
        <strain evidence="3">NIES-2863</strain>
    </source>
</reference>
<keyword evidence="3" id="KW-1185">Reference proteome</keyword>
<dbReference type="InterPro" id="IPR052514">
    <property type="entry name" value="SAM-dependent_MTase"/>
</dbReference>
<accession>A0A150GAH9</accession>
<gene>
    <name evidence="2" type="ORF">GPECTOR_40g562</name>
</gene>
<protein>
    <recommendedName>
        <fullName evidence="1">Methyltransferase FkbM domain-containing protein</fullName>
    </recommendedName>
</protein>
<dbReference type="PANTHER" id="PTHR34203:SF15">
    <property type="entry name" value="SLL1173 PROTEIN"/>
    <property type="match status" value="1"/>
</dbReference>
<dbReference type="InterPro" id="IPR006342">
    <property type="entry name" value="FkbM_mtfrase"/>
</dbReference>
<evidence type="ECO:0000313" key="2">
    <source>
        <dbReference type="EMBL" id="KXZ46828.1"/>
    </source>
</evidence>
<name>A0A150GAH9_GONPE</name>
<dbReference type="OrthoDB" id="530233at2759"/>
<evidence type="ECO:0000313" key="3">
    <source>
        <dbReference type="Proteomes" id="UP000075714"/>
    </source>
</evidence>
<dbReference type="EMBL" id="LSYV01000041">
    <property type="protein sequence ID" value="KXZ46828.1"/>
    <property type="molecule type" value="Genomic_DNA"/>
</dbReference>
<dbReference type="InterPro" id="IPR029063">
    <property type="entry name" value="SAM-dependent_MTases_sf"/>
</dbReference>
<dbReference type="PANTHER" id="PTHR34203">
    <property type="entry name" value="METHYLTRANSFERASE, FKBM FAMILY PROTEIN"/>
    <property type="match status" value="1"/>
</dbReference>
<dbReference type="Gene3D" id="3.40.50.150">
    <property type="entry name" value="Vaccinia Virus protein VP39"/>
    <property type="match status" value="1"/>
</dbReference>
<evidence type="ECO:0000259" key="1">
    <source>
        <dbReference type="Pfam" id="PF05050"/>
    </source>
</evidence>
<dbReference type="Pfam" id="PF05050">
    <property type="entry name" value="Methyltransf_21"/>
    <property type="match status" value="1"/>
</dbReference>
<dbReference type="Proteomes" id="UP000075714">
    <property type="component" value="Unassembled WGS sequence"/>
</dbReference>
<dbReference type="SUPFAM" id="SSF53335">
    <property type="entry name" value="S-adenosyl-L-methionine-dependent methyltransferases"/>
    <property type="match status" value="1"/>
</dbReference>
<feature type="domain" description="Methyltransferase FkbM" evidence="1">
    <location>
        <begin position="2"/>
        <end position="74"/>
    </location>
</feature>
<dbReference type="AlphaFoldDB" id="A0A150GAH9"/>
<proteinExistence type="predicted"/>